<dbReference type="PANTHER" id="PTHR31352">
    <property type="entry name" value="BETA-AMYLASE 1, CHLOROPLASTIC"/>
    <property type="match status" value="1"/>
</dbReference>
<keyword evidence="2 4" id="KW-0119">Carbohydrate metabolism</keyword>
<dbReference type="InterPro" id="IPR008540">
    <property type="entry name" value="BES1_N"/>
</dbReference>
<evidence type="ECO:0000256" key="4">
    <source>
        <dbReference type="RuleBase" id="RU000509"/>
    </source>
</evidence>
<organism evidence="7 8">
    <name type="scientific">Ziziphus jujuba</name>
    <name type="common">Chinese jujube</name>
    <name type="synonym">Ziziphus sativa</name>
    <dbReference type="NCBI Taxonomy" id="326968"/>
    <lineage>
        <taxon>Eukaryota</taxon>
        <taxon>Viridiplantae</taxon>
        <taxon>Streptophyta</taxon>
        <taxon>Embryophyta</taxon>
        <taxon>Tracheophyta</taxon>
        <taxon>Spermatophyta</taxon>
        <taxon>Magnoliopsida</taxon>
        <taxon>eudicotyledons</taxon>
        <taxon>Gunneridae</taxon>
        <taxon>Pentapetalae</taxon>
        <taxon>rosids</taxon>
        <taxon>fabids</taxon>
        <taxon>Rosales</taxon>
        <taxon>Rhamnaceae</taxon>
        <taxon>Paliureae</taxon>
        <taxon>Ziziphus</taxon>
    </lineage>
</organism>
<evidence type="ECO:0000313" key="8">
    <source>
        <dbReference type="RefSeq" id="XP_048320004.1"/>
    </source>
</evidence>
<protein>
    <recommendedName>
        <fullName evidence="4">Beta-amylase</fullName>
        <ecNumber evidence="4">3.2.1.2</ecNumber>
    </recommendedName>
</protein>
<proteinExistence type="inferred from homology"/>
<reference evidence="8" key="1">
    <citation type="submission" date="2025-08" db="UniProtKB">
        <authorList>
            <consortium name="RefSeq"/>
        </authorList>
    </citation>
    <scope>IDENTIFICATION</scope>
    <source>
        <tissue evidence="8">Seedling</tissue>
    </source>
</reference>
<feature type="compositionally biased region" description="Low complexity" evidence="5">
    <location>
        <begin position="35"/>
        <end position="51"/>
    </location>
</feature>
<feature type="domain" description="BES1/BZR1 plant transcription factor N-terminal" evidence="6">
    <location>
        <begin position="87"/>
        <end position="236"/>
    </location>
</feature>
<dbReference type="Gene3D" id="3.20.20.80">
    <property type="entry name" value="Glycosidases"/>
    <property type="match status" value="1"/>
</dbReference>
<keyword evidence="4" id="KW-0326">Glycosidase</keyword>
<feature type="compositionally biased region" description="Basic and acidic residues" evidence="5">
    <location>
        <begin position="89"/>
        <end position="101"/>
    </location>
</feature>
<comment type="catalytic activity">
    <reaction evidence="4">
        <text>Hydrolysis of (1-&gt;4)-alpha-D-glucosidic linkages in polysaccharides so as to remove successive maltose units from the non-reducing ends of the chains.</text>
        <dbReference type="EC" id="3.2.1.2"/>
    </reaction>
</comment>
<evidence type="ECO:0000259" key="6">
    <source>
        <dbReference type="Pfam" id="PF05687"/>
    </source>
</evidence>
<comment type="similarity">
    <text evidence="1 4">Belongs to the glycosyl hydrolase 14 family.</text>
</comment>
<evidence type="ECO:0000256" key="1">
    <source>
        <dbReference type="ARBA" id="ARBA00005652"/>
    </source>
</evidence>
<dbReference type="Pfam" id="PF01373">
    <property type="entry name" value="Glyco_hydro_14"/>
    <property type="match status" value="1"/>
</dbReference>
<dbReference type="InterPro" id="IPR017853">
    <property type="entry name" value="GH"/>
</dbReference>
<dbReference type="PRINTS" id="PR00750">
    <property type="entry name" value="BETAAMYLASE"/>
</dbReference>
<dbReference type="EC" id="3.2.1.2" evidence="4"/>
<dbReference type="GeneID" id="107430525"/>
<evidence type="ECO:0000313" key="7">
    <source>
        <dbReference type="Proteomes" id="UP001652623"/>
    </source>
</evidence>
<name>A0ABM3I3P7_ZIZJJ</name>
<keyword evidence="3 4" id="KW-0624">Polysaccharide degradation</keyword>
<gene>
    <name evidence="8" type="primary">LOC107430525</name>
</gene>
<feature type="region of interest" description="Disordered" evidence="5">
    <location>
        <begin position="1"/>
        <end position="106"/>
    </location>
</feature>
<dbReference type="InterPro" id="IPR001554">
    <property type="entry name" value="Glyco_hydro_14"/>
</dbReference>
<feature type="compositionally biased region" description="Basic residues" evidence="5">
    <location>
        <begin position="24"/>
        <end position="34"/>
    </location>
</feature>
<dbReference type="Pfam" id="PF05687">
    <property type="entry name" value="BES1_N"/>
    <property type="match status" value="1"/>
</dbReference>
<dbReference type="Proteomes" id="UP001652623">
    <property type="component" value="Chromosome 6"/>
</dbReference>
<feature type="compositionally biased region" description="Basic and acidic residues" evidence="5">
    <location>
        <begin position="1"/>
        <end position="10"/>
    </location>
</feature>
<feature type="compositionally biased region" description="Polar residues" evidence="5">
    <location>
        <begin position="11"/>
        <end position="20"/>
    </location>
</feature>
<dbReference type="PANTHER" id="PTHR31352:SF8">
    <property type="entry name" value="BETA-AMYLASE 8"/>
    <property type="match status" value="1"/>
</dbReference>
<feature type="compositionally biased region" description="Low complexity" evidence="5">
    <location>
        <begin position="58"/>
        <end position="87"/>
    </location>
</feature>
<keyword evidence="4" id="KW-0378">Hydrolase</keyword>
<dbReference type="SUPFAM" id="SSF51445">
    <property type="entry name" value="(Trans)glycosidases"/>
    <property type="match status" value="1"/>
</dbReference>
<evidence type="ECO:0000256" key="3">
    <source>
        <dbReference type="ARBA" id="ARBA00023326"/>
    </source>
</evidence>
<dbReference type="RefSeq" id="XP_048320004.1">
    <property type="nucleotide sequence ID" value="XM_048464047.2"/>
</dbReference>
<accession>A0ABM3I3P7</accession>
<evidence type="ECO:0000256" key="5">
    <source>
        <dbReference type="SAM" id="MobiDB-lite"/>
    </source>
</evidence>
<evidence type="ECO:0000256" key="2">
    <source>
        <dbReference type="ARBA" id="ARBA00023277"/>
    </source>
</evidence>
<sequence length="695" mass="77913">MNDDSLRNDLDPQSDQSSDYLSHSHPHPHPHHPLQPHQLQPQSQPQTQTQTRRPRGFAAAAAAAAAAGMGTASGASSADAAATSSAGKGKREREKEKERTKLRERHRRAITSRMLAGLRQYGNFPLPARADMNDVLAALAREAGWVVEADGTTYRQSPPPSQLTTTYPLRSVESPLSASSLKNCSVKATLDSQPPSVLRIDESLSPASLDSVVIAERDTKNEKYASTSPINSVECLEADQLMQDIHSGEHGNDFTGTPYVPVYVMLATGVINNFCQLVDPEGVRQQLSHMQSLNVDGVVVDCWWGIVEGWSPQKYTWSGYRDLFNIIREFKLKLQVVMAFHEYGGSEAGDALITIPQWVLEIGKDNQDIFFTDREGRRNTECLSWGIDKERVLLGRTAIEVYFDFMRSFRTEFDDLFAEGLICAVEIGLGASGELKYPSFSERMGWRYPGIGEFQCYDKYLQQSLRKAAKLRGHSFWARGPDNSGQYNSRPHETGFFCERGDYDSYYGRFFLNWYAQSLIDHADNVLSLASLAFEETKIVVKVPAVYWWYRTSSHAAELTSGYYNPTNQDGYAPVFDVLRKYSVTVKFVCPGMQISSQDNDEALADPESLSWQVLNSAWDRGLIIAGENALSCYDREGCMRAVQMAKPRNDPDHHHFLFFVYHQPSPLVQGTICFSELDYFIKCMHGEIAGDLVS</sequence>
<keyword evidence="7" id="KW-1185">Reference proteome</keyword>